<dbReference type="EMBL" id="FNDJ01000010">
    <property type="protein sequence ID" value="SDJ35578.1"/>
    <property type="molecule type" value="Genomic_DNA"/>
</dbReference>
<accession>A0A1G8T239</accession>
<evidence type="ECO:0000313" key="2">
    <source>
        <dbReference type="Proteomes" id="UP000199202"/>
    </source>
</evidence>
<name>A0A1G8T239_9ACTN</name>
<dbReference type="OrthoDB" id="3540568at2"/>
<dbReference type="Proteomes" id="UP000199202">
    <property type="component" value="Unassembled WGS sequence"/>
</dbReference>
<dbReference type="AlphaFoldDB" id="A0A1G8T239"/>
<protein>
    <submittedName>
        <fullName evidence="1">Uncharacterized protein</fullName>
    </submittedName>
</protein>
<gene>
    <name evidence="1" type="ORF">SAMN05421869_11046</name>
</gene>
<reference evidence="1 2" key="1">
    <citation type="submission" date="2016-10" db="EMBL/GenBank/DDBJ databases">
        <authorList>
            <person name="de Groot N.N."/>
        </authorList>
    </citation>
    <scope>NUCLEOTIDE SEQUENCE [LARGE SCALE GENOMIC DNA]</scope>
    <source>
        <strain evidence="1 2">CGMCC 4.6533</strain>
    </source>
</reference>
<sequence>MTGDEQQALAESTDQELRRIVDQAMLVQDWRERQLSVLRNTYPLWNVEQVRNLAGEVWWTARLRHEATPELAVAGVSPYVEQADPIALAATLAWQTYLFRQWQARTAPPP</sequence>
<organism evidence="1 2">
    <name type="scientific">Nonomuraea jiangxiensis</name>
    <dbReference type="NCBI Taxonomy" id="633440"/>
    <lineage>
        <taxon>Bacteria</taxon>
        <taxon>Bacillati</taxon>
        <taxon>Actinomycetota</taxon>
        <taxon>Actinomycetes</taxon>
        <taxon>Streptosporangiales</taxon>
        <taxon>Streptosporangiaceae</taxon>
        <taxon>Nonomuraea</taxon>
    </lineage>
</organism>
<keyword evidence="2" id="KW-1185">Reference proteome</keyword>
<evidence type="ECO:0000313" key="1">
    <source>
        <dbReference type="EMBL" id="SDJ35578.1"/>
    </source>
</evidence>
<proteinExistence type="predicted"/>
<dbReference type="RefSeq" id="WP_090934210.1">
    <property type="nucleotide sequence ID" value="NZ_FNDJ01000010.1"/>
</dbReference>
<dbReference type="STRING" id="633440.SAMN05421869_11046"/>